<reference evidence="2 3" key="1">
    <citation type="submission" date="2023-07" db="EMBL/GenBank/DDBJ databases">
        <title>Sequencing the genomes of 1000 actinobacteria strains.</title>
        <authorList>
            <person name="Klenk H.-P."/>
        </authorList>
    </citation>
    <scope>NUCLEOTIDE SEQUENCE [LARGE SCALE GENOMIC DNA]</scope>
    <source>
        <strain evidence="2 3">DSM 41600</strain>
    </source>
</reference>
<organism evidence="2 3">
    <name type="scientific">Streptomyces demainii</name>
    <dbReference type="NCBI Taxonomy" id="588122"/>
    <lineage>
        <taxon>Bacteria</taxon>
        <taxon>Bacillati</taxon>
        <taxon>Actinomycetota</taxon>
        <taxon>Actinomycetes</taxon>
        <taxon>Kitasatosporales</taxon>
        <taxon>Streptomycetaceae</taxon>
        <taxon>Streptomyces</taxon>
    </lineage>
</organism>
<proteinExistence type="predicted"/>
<dbReference type="InterPro" id="IPR011010">
    <property type="entry name" value="DNA_brk_join_enz"/>
</dbReference>
<accession>A0ABT9KHM2</accession>
<gene>
    <name evidence="2" type="ORF">JOF35_000184</name>
</gene>
<dbReference type="EMBL" id="JAURUE010000001">
    <property type="protein sequence ID" value="MDP9607907.1"/>
    <property type="molecule type" value="Genomic_DNA"/>
</dbReference>
<sequence length="512" mass="57874">MLRRYGRMCVGCRGWRRFYLNVGPCRICDRELHLGETGACRLCTKQAQLLRPRRHALDLEGANRHGQQLYFADTERRLQLLNPKSSRRRPEPAPQPRSPLVPARHRQLVLFPPSGRDLRRGQERGFPDIEAPEVAAALKAAVDDYAQRHGLGYYTARGLDRGLRVLLSIQETPGARFRATDVLLLRDLLLPARPLLRLLAQLDMLDDDRTPNIVPWFRERTAGLPEPMLGELTTWFELKLSGSTTAPRVKARPHRWIQRMVANALPALRVWADQGKDSLRSVTRADVVAVLPDSGTPRVDMLQGLRHILRPLKNRRIIFTDPTARIFCGMPTPTIPLPVEVDALREVLHDQEVPRAALAALAIFHALTSGQLRSLKTTDLRDGRLFLPNRTVLLADPVRTRLAAYLGYRNHRWPRTANPHLFVSQTTGCGVEPVSHVWINDVLGIPTSRLREDRLLHEAEATEGDPRRICDLFGLTVGAALRYTSTVDQAGLVEYNLRNAGPRPKRRTDDVV</sequence>
<evidence type="ECO:0008006" key="4">
    <source>
        <dbReference type="Google" id="ProtNLM"/>
    </source>
</evidence>
<keyword evidence="3" id="KW-1185">Reference proteome</keyword>
<name>A0ABT9KHM2_9ACTN</name>
<dbReference type="RefSeq" id="WP_307109919.1">
    <property type="nucleotide sequence ID" value="NZ_JAURUE010000001.1"/>
</dbReference>
<protein>
    <recommendedName>
        <fullName evidence="4">Site-specific integrase</fullName>
    </recommendedName>
</protein>
<evidence type="ECO:0000313" key="3">
    <source>
        <dbReference type="Proteomes" id="UP001234880"/>
    </source>
</evidence>
<evidence type="ECO:0000313" key="2">
    <source>
        <dbReference type="EMBL" id="MDP9607907.1"/>
    </source>
</evidence>
<evidence type="ECO:0000256" key="1">
    <source>
        <dbReference type="SAM" id="MobiDB-lite"/>
    </source>
</evidence>
<comment type="caution">
    <text evidence="2">The sequence shown here is derived from an EMBL/GenBank/DDBJ whole genome shotgun (WGS) entry which is preliminary data.</text>
</comment>
<feature type="region of interest" description="Disordered" evidence="1">
    <location>
        <begin position="82"/>
        <end position="102"/>
    </location>
</feature>
<dbReference type="SUPFAM" id="SSF56349">
    <property type="entry name" value="DNA breaking-rejoining enzymes"/>
    <property type="match status" value="1"/>
</dbReference>
<dbReference type="Proteomes" id="UP001234880">
    <property type="component" value="Unassembled WGS sequence"/>
</dbReference>